<evidence type="ECO:0000256" key="1">
    <source>
        <dbReference type="SAM" id="MobiDB-lite"/>
    </source>
</evidence>
<dbReference type="AlphaFoldDB" id="A0A2G8Y9A0"/>
<feature type="region of interest" description="Disordered" evidence="1">
    <location>
        <begin position="1"/>
        <end position="27"/>
    </location>
</feature>
<dbReference type="EMBL" id="AGQR02000599">
    <property type="protein sequence ID" value="PIM03845.1"/>
    <property type="molecule type" value="Genomic_DNA"/>
</dbReference>
<proteinExistence type="predicted"/>
<accession>A0A2G8Y9A0</accession>
<organism evidence="2 3">
    <name type="scientific">Toxoplasma gondii COUG</name>
    <dbReference type="NCBI Taxonomy" id="1074873"/>
    <lineage>
        <taxon>Eukaryota</taxon>
        <taxon>Sar</taxon>
        <taxon>Alveolata</taxon>
        <taxon>Apicomplexa</taxon>
        <taxon>Conoidasida</taxon>
        <taxon>Coccidia</taxon>
        <taxon>Eucoccidiorida</taxon>
        <taxon>Eimeriorina</taxon>
        <taxon>Sarcocystidae</taxon>
        <taxon>Toxoplasma</taxon>
    </lineage>
</organism>
<reference evidence="2 3" key="1">
    <citation type="journal article" date="2016" name="Nat. Commun.">
        <title>Local admixture of amplified and diversified secreted pathogenesis determinants shapes mosaic Toxoplasma gondii genomes.</title>
        <authorList>
            <person name="Lorenzi H."/>
            <person name="Khan A."/>
            <person name="Behnke M.S."/>
            <person name="Namasivayam S."/>
            <person name="Swapna L.S."/>
            <person name="Hadjithomas M."/>
            <person name="Karamycheva S."/>
            <person name="Pinney D."/>
            <person name="Brunk B.P."/>
            <person name="Ajioka J.W."/>
            <person name="Ajzenberg D."/>
            <person name="Boothroyd J.C."/>
            <person name="Boyle J.P."/>
            <person name="Darde M.L."/>
            <person name="Diaz-Miranda M.A."/>
            <person name="Dubey J.P."/>
            <person name="Fritz H.M."/>
            <person name="Gennari S.M."/>
            <person name="Gregory B.D."/>
            <person name="Kim K."/>
            <person name="Saeij J.P."/>
            <person name="Su C."/>
            <person name="White M.W."/>
            <person name="Zhu X.Q."/>
            <person name="Howe D.K."/>
            <person name="Rosenthal B.M."/>
            <person name="Grigg M.E."/>
            <person name="Parkinson J."/>
            <person name="Liu L."/>
            <person name="Kissinger J.C."/>
            <person name="Roos D.S."/>
            <person name="Sibley L.D."/>
        </authorList>
    </citation>
    <scope>NUCLEOTIDE SEQUENCE [LARGE SCALE GENOMIC DNA]</scope>
    <source>
        <strain evidence="2 3">COUG</strain>
    </source>
</reference>
<evidence type="ECO:0000313" key="2">
    <source>
        <dbReference type="EMBL" id="PIM03845.1"/>
    </source>
</evidence>
<evidence type="ECO:0000313" key="3">
    <source>
        <dbReference type="Proteomes" id="UP000236343"/>
    </source>
</evidence>
<gene>
    <name evidence="2" type="ORF">TGCOUG_224250</name>
</gene>
<feature type="compositionally biased region" description="Low complexity" evidence="1">
    <location>
        <begin position="1"/>
        <end position="14"/>
    </location>
</feature>
<sequence>MDTAKAAVTSSSAAPDPTTWLAPRGRGNGDACLALFRGRDLVPEERESRAPDTAAERGGGQKGVELRDLFVHLGRPLLAFSAESPCTKWNFFVSDRNFSRGSRALSFRSSCLVLSTVRAQGGVVTAPQVVLHNHPRFSRSLAWKRRMLKHIVSGIFVRFDGKRRSFCSVAPGIFLTDPFLRTPLLPVLLPCHPFFTRETTHWTGAALIRLSPFLSSPQALCLPVSAASPCFPALSAL</sequence>
<dbReference type="Proteomes" id="UP000236343">
    <property type="component" value="Unassembled WGS sequence"/>
</dbReference>
<dbReference type="VEuPathDB" id="ToxoDB:TGCOUG_224250"/>
<comment type="caution">
    <text evidence="2">The sequence shown here is derived from an EMBL/GenBank/DDBJ whole genome shotgun (WGS) entry which is preliminary data.</text>
</comment>
<name>A0A2G8Y9A0_TOXGO</name>
<protein>
    <submittedName>
        <fullName evidence="2">Uncharacterized protein</fullName>
    </submittedName>
</protein>